<keyword evidence="6" id="KW-1185">Reference proteome</keyword>
<dbReference type="AlphaFoldDB" id="A0A7W7U8D3"/>
<dbReference type="InterPro" id="IPR019079">
    <property type="entry name" value="Capsule_synth_CapA"/>
</dbReference>
<dbReference type="EMBL" id="JACHJY010000015">
    <property type="protein sequence ID" value="MBB4986905.1"/>
    <property type="molecule type" value="Genomic_DNA"/>
</dbReference>
<evidence type="ECO:0000256" key="3">
    <source>
        <dbReference type="SAM" id="SignalP"/>
    </source>
</evidence>
<dbReference type="Pfam" id="PF09587">
    <property type="entry name" value="PGA_cap"/>
    <property type="match status" value="1"/>
</dbReference>
<evidence type="ECO:0000259" key="4">
    <source>
        <dbReference type="SMART" id="SM00854"/>
    </source>
</evidence>
<feature type="region of interest" description="Disordered" evidence="2">
    <location>
        <begin position="28"/>
        <end position="52"/>
    </location>
</feature>
<sequence>MTSRTRPAGAAALAALLLAAATGCTGGSGPAAGGPTPGAATGAVRPGVPSAAPGGASAPAGFTLVASGDVLPHDSIIRRAAEDADGGGYDFGPMLSGVKPVVSGADLAICHMETVYGEKGGPYTGYPAFKSPPEIAAALKATGYDSCSTASNHTLDDGAAGLRRTLDALDRAGVRHAGSARTAEEAARPTLLKAGGATVAQLAYTYDTNGYPLPEGQPWAVKLLDEKQVIADARAARAAGADVVVVSVHWGTEWQTEPDRRQLSLGRALTASQSGGRPDIDLIIGTHAHVPQPYEKVNGTWIIYGMGDQIAGDMINHEGAHDPRGNQSSIGRFTFTPPRTPGGRWEVTKAEFLPQWFDTASGRVVNLGAAEGGDAHQEEIRDTIRQVVLGRGAARDGLVMGR</sequence>
<feature type="compositionally biased region" description="Low complexity" evidence="2">
    <location>
        <begin position="37"/>
        <end position="52"/>
    </location>
</feature>
<comment type="similarity">
    <text evidence="1">Belongs to the CapA family.</text>
</comment>
<dbReference type="SMART" id="SM00854">
    <property type="entry name" value="PGA_cap"/>
    <property type="match status" value="1"/>
</dbReference>
<dbReference type="CDD" id="cd07381">
    <property type="entry name" value="MPP_CapA"/>
    <property type="match status" value="1"/>
</dbReference>
<feature type="signal peptide" evidence="3">
    <location>
        <begin position="1"/>
        <end position="26"/>
    </location>
</feature>
<feature type="domain" description="Capsule synthesis protein CapA" evidence="4">
    <location>
        <begin position="63"/>
        <end position="313"/>
    </location>
</feature>
<proteinExistence type="inferred from homology"/>
<dbReference type="PROSITE" id="PS51257">
    <property type="entry name" value="PROKAR_LIPOPROTEIN"/>
    <property type="match status" value="1"/>
</dbReference>
<dbReference type="PANTHER" id="PTHR33393:SF13">
    <property type="entry name" value="PGA BIOSYNTHESIS PROTEIN CAPA"/>
    <property type="match status" value="1"/>
</dbReference>
<feature type="chain" id="PRO_5038422782" evidence="3">
    <location>
        <begin position="27"/>
        <end position="402"/>
    </location>
</feature>
<keyword evidence="3" id="KW-0732">Signal</keyword>
<dbReference type="Gene3D" id="3.60.21.10">
    <property type="match status" value="1"/>
</dbReference>
<dbReference type="Proteomes" id="UP000582643">
    <property type="component" value="Unassembled WGS sequence"/>
</dbReference>
<dbReference type="RefSeq" id="WP_184933013.1">
    <property type="nucleotide sequence ID" value="NZ_JACHJY010000015.1"/>
</dbReference>
<evidence type="ECO:0000313" key="5">
    <source>
        <dbReference type="EMBL" id="MBB4986905.1"/>
    </source>
</evidence>
<evidence type="ECO:0000256" key="2">
    <source>
        <dbReference type="SAM" id="MobiDB-lite"/>
    </source>
</evidence>
<gene>
    <name evidence="5" type="ORF">GGE06_007877</name>
</gene>
<evidence type="ECO:0000256" key="1">
    <source>
        <dbReference type="ARBA" id="ARBA00005662"/>
    </source>
</evidence>
<dbReference type="InterPro" id="IPR029052">
    <property type="entry name" value="Metallo-depent_PP-like"/>
</dbReference>
<dbReference type="SUPFAM" id="SSF56300">
    <property type="entry name" value="Metallo-dependent phosphatases"/>
    <property type="match status" value="1"/>
</dbReference>
<comment type="caution">
    <text evidence="5">The sequence shown here is derived from an EMBL/GenBank/DDBJ whole genome shotgun (WGS) entry which is preliminary data.</text>
</comment>
<dbReference type="InterPro" id="IPR052169">
    <property type="entry name" value="CW_Biosynth-Accessory"/>
</dbReference>
<organism evidence="5 6">
    <name type="scientific">Streptomyces nymphaeiformis</name>
    <dbReference type="NCBI Taxonomy" id="2663842"/>
    <lineage>
        <taxon>Bacteria</taxon>
        <taxon>Bacillati</taxon>
        <taxon>Actinomycetota</taxon>
        <taxon>Actinomycetes</taxon>
        <taxon>Kitasatosporales</taxon>
        <taxon>Streptomycetaceae</taxon>
        <taxon>Streptomyces</taxon>
    </lineage>
</organism>
<dbReference type="PANTHER" id="PTHR33393">
    <property type="entry name" value="POLYGLUTAMINE SYNTHESIS ACCESSORY PROTEIN RV0574C-RELATED"/>
    <property type="match status" value="1"/>
</dbReference>
<evidence type="ECO:0000313" key="6">
    <source>
        <dbReference type="Proteomes" id="UP000582643"/>
    </source>
</evidence>
<name>A0A7W7U8D3_9ACTN</name>
<reference evidence="5 6" key="1">
    <citation type="submission" date="2020-08" db="EMBL/GenBank/DDBJ databases">
        <title>Genomic Encyclopedia of Type Strains, Phase III (KMG-III): the genomes of soil and plant-associated and newly described type strains.</title>
        <authorList>
            <person name="Whitman W."/>
        </authorList>
    </citation>
    <scope>NUCLEOTIDE SEQUENCE [LARGE SCALE GENOMIC DNA]</scope>
    <source>
        <strain evidence="5 6">SFB5A</strain>
    </source>
</reference>
<protein>
    <submittedName>
        <fullName evidence="5">Poly-gamma-glutamate synthesis protein (Capsule biosynthesis protein)</fullName>
    </submittedName>
</protein>
<accession>A0A7W7U8D3</accession>